<accession>A0A6G9ARP7</accession>
<keyword evidence="9" id="KW-0175">Coiled coil</keyword>
<organism evidence="12 13">
    <name type="scientific">Spirosoma aureum</name>
    <dbReference type="NCBI Taxonomy" id="2692134"/>
    <lineage>
        <taxon>Bacteria</taxon>
        <taxon>Pseudomonadati</taxon>
        <taxon>Bacteroidota</taxon>
        <taxon>Cytophagia</taxon>
        <taxon>Cytophagales</taxon>
        <taxon>Cytophagaceae</taxon>
        <taxon>Spirosoma</taxon>
    </lineage>
</organism>
<proteinExistence type="predicted"/>
<dbReference type="InterPro" id="IPR011495">
    <property type="entry name" value="Sig_transdc_His_kin_sub2_dim/P"/>
</dbReference>
<dbReference type="RefSeq" id="WP_167212225.1">
    <property type="nucleotide sequence ID" value="NZ_CP050063.1"/>
</dbReference>
<keyword evidence="5" id="KW-0547">Nucleotide-binding</keyword>
<dbReference type="Pfam" id="PF13424">
    <property type="entry name" value="TPR_12"/>
    <property type="match status" value="1"/>
</dbReference>
<evidence type="ECO:0000313" key="13">
    <source>
        <dbReference type="Proteomes" id="UP000501802"/>
    </source>
</evidence>
<dbReference type="PROSITE" id="PS50293">
    <property type="entry name" value="TPR_REGION"/>
    <property type="match status" value="1"/>
</dbReference>
<dbReference type="SUPFAM" id="SSF48452">
    <property type="entry name" value="TPR-like"/>
    <property type="match status" value="2"/>
</dbReference>
<dbReference type="InterPro" id="IPR019734">
    <property type="entry name" value="TPR_rpt"/>
</dbReference>
<dbReference type="Proteomes" id="UP000501802">
    <property type="component" value="Chromosome"/>
</dbReference>
<evidence type="ECO:0000256" key="2">
    <source>
        <dbReference type="ARBA" id="ARBA00012438"/>
    </source>
</evidence>
<dbReference type="SUPFAM" id="SSF55874">
    <property type="entry name" value="ATPase domain of HSP90 chaperone/DNA topoisomerase II/histidine kinase"/>
    <property type="match status" value="1"/>
</dbReference>
<dbReference type="InterPro" id="IPR011990">
    <property type="entry name" value="TPR-like_helical_dom_sf"/>
</dbReference>
<feature type="signal peptide" evidence="10">
    <location>
        <begin position="1"/>
        <end position="16"/>
    </location>
</feature>
<keyword evidence="3" id="KW-0597">Phosphoprotein</keyword>
<evidence type="ECO:0000256" key="10">
    <source>
        <dbReference type="SAM" id="SignalP"/>
    </source>
</evidence>
<dbReference type="InterPro" id="IPR003594">
    <property type="entry name" value="HATPase_dom"/>
</dbReference>
<evidence type="ECO:0000313" key="12">
    <source>
        <dbReference type="EMBL" id="QIP15014.1"/>
    </source>
</evidence>
<keyword evidence="10" id="KW-0732">Signal</keyword>
<dbReference type="PANTHER" id="PTHR41523">
    <property type="entry name" value="TWO-COMPONENT SYSTEM SENSOR PROTEIN"/>
    <property type="match status" value="1"/>
</dbReference>
<dbReference type="PROSITE" id="PS50005">
    <property type="entry name" value="TPR"/>
    <property type="match status" value="1"/>
</dbReference>
<dbReference type="Pfam" id="PF07568">
    <property type="entry name" value="HisKA_2"/>
    <property type="match status" value="1"/>
</dbReference>
<feature type="repeat" description="TPR" evidence="8">
    <location>
        <begin position="249"/>
        <end position="282"/>
    </location>
</feature>
<dbReference type="GO" id="GO:0005524">
    <property type="term" value="F:ATP binding"/>
    <property type="evidence" value="ECO:0007669"/>
    <property type="project" value="UniProtKB-KW"/>
</dbReference>
<evidence type="ECO:0000256" key="4">
    <source>
        <dbReference type="ARBA" id="ARBA00022679"/>
    </source>
</evidence>
<protein>
    <recommendedName>
        <fullName evidence="2">histidine kinase</fullName>
        <ecNumber evidence="2">2.7.13.3</ecNumber>
    </recommendedName>
</protein>
<sequence>MKQFIFLVVLCLSAIAAESQSSSPPVRTIRRILNRNTVDTIQVNSLLNLSRYYIFKAGEQIHDLDTALLMIQQSRTLSQSLSYHKGMANADFCSYLAWLEKGDHRQAILYAQRAIDRFTRYGYWQLLGALYLEMTRLYTLDLDELPDKIDCYQKALLSFERAGDKARQMDMYKELADHHQVQENYVQALAELQSALTISRQIGRTDLERIYDLMGFVSTKLGDYKEGLTYGLLAVKLAEERKDSTIQLCTIYNRLGLTYYALGQFKQANNYYRKALRIARQFHETPYVLALTSNIAKLLLHQHKPQQALRFLKSQIEQYPPITAESKLIVAPLFLDIYAELNQVKLAHSYCDQVLDLLAKKGDGSVGRAPIYESAIRFLITSKQFTRAHYYLQLNAMQCRENGSIKDLSRNHLLWFKLDSSQANYQAAIQHFQRYEALQDSLLNATKSQQIAQLEIQYETQKKDQNIKLKQQAIQLLTKQSQLQQNQLQQANTIRNGIIAGTILLILLLGLGFNRYQLKQHSNQLLEVKQIEINRKNHDLERIVQEKDNLLIDKEQLLTDKDHLLEEREWMLKEMHHRVKNNLQIITSLLHSQGSFLKDKEALSAIRESQNRVHAMALIHQKLYQTDRLSSIPMVSYVQEIVDYLINSFNRVDTVRKQITVAPIDLDVTYAVPLGLILNEAVTNSLKYAFPDGRVGTLWVDLMGDKNNTYRLVIGDDGVGFPADLNPSRSRTLGMSLIRGLSEQIEGVLDISQQKGVRISLTFVEEKNARVPA</sequence>
<keyword evidence="13" id="KW-1185">Reference proteome</keyword>
<dbReference type="GO" id="GO:0004673">
    <property type="term" value="F:protein histidine kinase activity"/>
    <property type="evidence" value="ECO:0007669"/>
    <property type="project" value="UniProtKB-EC"/>
</dbReference>
<dbReference type="KEGG" id="spib:G8759_21510"/>
<keyword evidence="4" id="KW-0808">Transferase</keyword>
<dbReference type="Pfam" id="PF02518">
    <property type="entry name" value="HATPase_c"/>
    <property type="match status" value="1"/>
</dbReference>
<dbReference type="Gene3D" id="1.25.40.10">
    <property type="entry name" value="Tetratricopeptide repeat domain"/>
    <property type="match status" value="1"/>
</dbReference>
<dbReference type="PANTHER" id="PTHR41523:SF8">
    <property type="entry name" value="ETHYLENE RESPONSE SENSOR PROTEIN"/>
    <property type="match status" value="1"/>
</dbReference>
<dbReference type="EMBL" id="CP050063">
    <property type="protein sequence ID" value="QIP15014.1"/>
    <property type="molecule type" value="Genomic_DNA"/>
</dbReference>
<evidence type="ECO:0000256" key="3">
    <source>
        <dbReference type="ARBA" id="ARBA00022553"/>
    </source>
</evidence>
<reference evidence="12 13" key="1">
    <citation type="submission" date="2020-03" db="EMBL/GenBank/DDBJ databases">
        <authorList>
            <person name="Kim M.K."/>
        </authorList>
    </citation>
    <scope>NUCLEOTIDE SEQUENCE [LARGE SCALE GENOMIC DNA]</scope>
    <source>
        <strain evidence="12 13">BT328</strain>
    </source>
</reference>
<evidence type="ECO:0000256" key="9">
    <source>
        <dbReference type="SAM" id="Coils"/>
    </source>
</evidence>
<dbReference type="EC" id="2.7.13.3" evidence="2"/>
<feature type="chain" id="PRO_5026220233" description="histidine kinase" evidence="10">
    <location>
        <begin position="17"/>
        <end position="773"/>
    </location>
</feature>
<dbReference type="SMART" id="SM00387">
    <property type="entry name" value="HATPase_c"/>
    <property type="match status" value="1"/>
</dbReference>
<feature type="domain" description="Histidine kinase/HSP90-like ATPase" evidence="11">
    <location>
        <begin position="669"/>
        <end position="767"/>
    </location>
</feature>
<dbReference type="SMART" id="SM00028">
    <property type="entry name" value="TPR"/>
    <property type="match status" value="4"/>
</dbReference>
<feature type="coiled-coil region" evidence="9">
    <location>
        <begin position="540"/>
        <end position="567"/>
    </location>
</feature>
<keyword evidence="6" id="KW-0418">Kinase</keyword>
<comment type="catalytic activity">
    <reaction evidence="1">
        <text>ATP + protein L-histidine = ADP + protein N-phospho-L-histidine.</text>
        <dbReference type="EC" id="2.7.13.3"/>
    </reaction>
</comment>
<keyword evidence="7" id="KW-0067">ATP-binding</keyword>
<gene>
    <name evidence="12" type="ORF">G8759_21510</name>
</gene>
<evidence type="ECO:0000256" key="5">
    <source>
        <dbReference type="ARBA" id="ARBA00022741"/>
    </source>
</evidence>
<evidence type="ECO:0000259" key="11">
    <source>
        <dbReference type="SMART" id="SM00387"/>
    </source>
</evidence>
<dbReference type="Gene3D" id="3.30.565.10">
    <property type="entry name" value="Histidine kinase-like ATPase, C-terminal domain"/>
    <property type="match status" value="1"/>
</dbReference>
<dbReference type="AlphaFoldDB" id="A0A6G9ARP7"/>
<evidence type="ECO:0000256" key="7">
    <source>
        <dbReference type="ARBA" id="ARBA00022840"/>
    </source>
</evidence>
<evidence type="ECO:0000256" key="6">
    <source>
        <dbReference type="ARBA" id="ARBA00022777"/>
    </source>
</evidence>
<evidence type="ECO:0000256" key="8">
    <source>
        <dbReference type="PROSITE-ProRule" id="PRU00339"/>
    </source>
</evidence>
<dbReference type="Pfam" id="PF14938">
    <property type="entry name" value="SNAP"/>
    <property type="match status" value="1"/>
</dbReference>
<name>A0A6G9ARP7_9BACT</name>
<dbReference type="InterPro" id="IPR036890">
    <property type="entry name" value="HATPase_C_sf"/>
</dbReference>
<dbReference type="Gene3D" id="3.30.450.20">
    <property type="entry name" value="PAS domain"/>
    <property type="match status" value="1"/>
</dbReference>
<keyword evidence="8" id="KW-0802">TPR repeat</keyword>
<evidence type="ECO:0000256" key="1">
    <source>
        <dbReference type="ARBA" id="ARBA00000085"/>
    </source>
</evidence>